<comment type="subcellular location">
    <subcellularLocation>
        <location evidence="1">Membrane</location>
        <topology evidence="1">Multi-pass membrane protein</topology>
    </subcellularLocation>
</comment>
<evidence type="ECO:0000256" key="1">
    <source>
        <dbReference type="ARBA" id="ARBA00004141"/>
    </source>
</evidence>
<sequence>MDKRLAQPTAHPQTSFIQRIVAHIELADPITWISPITMVICGALAAGRGEPGFHANEWRDLGLLGLALLMCGPFGTGFSQSINDYYDRELDAINDPSRPIPSKRVTLFEARINWLLLGAGTLLLGLLLASQNLWILLITALSLIVAAAYSVPPIKLKQHYWFGPPAVGFGYVFLSWMLGHIIFAPLTWPSFLLALINSTLAAGLLFLNDIKSIEGDRKLGLQSMTVALGARRTLIISYLIIGICQLMLLLLALIAGHLWAIIVMVLALVVPLLSQIRLYREPNHRNFQIYILVSNPFVVFIQFASAFIVGGYLV</sequence>
<dbReference type="GO" id="GO:0016765">
    <property type="term" value="F:transferase activity, transferring alkyl or aryl (other than methyl) groups"/>
    <property type="evidence" value="ECO:0007669"/>
    <property type="project" value="InterPro"/>
</dbReference>
<feature type="transmembrane region" description="Helical" evidence="6">
    <location>
        <begin position="229"/>
        <end position="252"/>
    </location>
</feature>
<feature type="transmembrane region" description="Helical" evidence="6">
    <location>
        <begin position="166"/>
        <end position="184"/>
    </location>
</feature>
<dbReference type="Proteomes" id="UP000220527">
    <property type="component" value="Unassembled WGS sequence"/>
</dbReference>
<dbReference type="OrthoDB" id="596828at2"/>
<dbReference type="NCBIfam" id="TIGR01476">
    <property type="entry name" value="chlor_syn_BchG"/>
    <property type="match status" value="1"/>
</dbReference>
<keyword evidence="3 6" id="KW-1133">Transmembrane helix</keyword>
<comment type="caution">
    <text evidence="7">The sequence shown here is derived from an EMBL/GenBank/DDBJ whole genome shotgun (WGS) entry which is preliminary data.</text>
</comment>
<keyword evidence="2 6" id="KW-0812">Transmembrane</keyword>
<dbReference type="Gene3D" id="1.10.357.140">
    <property type="entry name" value="UbiA prenyltransferase"/>
    <property type="match status" value="1"/>
</dbReference>
<dbReference type="InterPro" id="IPR006372">
    <property type="entry name" value="Chl_synth"/>
</dbReference>
<gene>
    <name evidence="7" type="ORF">CJ255_08410</name>
</gene>
<evidence type="ECO:0000313" key="8">
    <source>
        <dbReference type="Proteomes" id="UP000220527"/>
    </source>
</evidence>
<dbReference type="GO" id="GO:0016020">
    <property type="term" value="C:membrane"/>
    <property type="evidence" value="ECO:0007669"/>
    <property type="project" value="UniProtKB-SubCell"/>
</dbReference>
<dbReference type="Pfam" id="PF01040">
    <property type="entry name" value="UbiA"/>
    <property type="match status" value="1"/>
</dbReference>
<evidence type="ECO:0000256" key="6">
    <source>
        <dbReference type="SAM" id="Phobius"/>
    </source>
</evidence>
<keyword evidence="4 6" id="KW-0472">Membrane</keyword>
<dbReference type="PANTHER" id="PTHR42723">
    <property type="entry name" value="CHLOROPHYLL SYNTHASE"/>
    <property type="match status" value="1"/>
</dbReference>
<dbReference type="AlphaFoldDB" id="A0A2A6RKR7"/>
<feature type="transmembrane region" description="Helical" evidence="6">
    <location>
        <begin position="112"/>
        <end position="129"/>
    </location>
</feature>
<keyword evidence="5" id="KW-0149">Chlorophyll biosynthesis</keyword>
<feature type="transmembrane region" description="Helical" evidence="6">
    <location>
        <begin position="190"/>
        <end position="208"/>
    </location>
</feature>
<organism evidence="7 8">
    <name type="scientific">Candidatus Viridilinea mediisalina</name>
    <dbReference type="NCBI Taxonomy" id="2024553"/>
    <lineage>
        <taxon>Bacteria</taxon>
        <taxon>Bacillati</taxon>
        <taxon>Chloroflexota</taxon>
        <taxon>Chloroflexia</taxon>
        <taxon>Chloroflexales</taxon>
        <taxon>Chloroflexineae</taxon>
        <taxon>Oscillochloridaceae</taxon>
        <taxon>Candidatus Viridilinea</taxon>
    </lineage>
</organism>
<evidence type="ECO:0000256" key="5">
    <source>
        <dbReference type="ARBA" id="ARBA00023171"/>
    </source>
</evidence>
<keyword evidence="8" id="KW-1185">Reference proteome</keyword>
<evidence type="ECO:0000256" key="3">
    <source>
        <dbReference type="ARBA" id="ARBA00022989"/>
    </source>
</evidence>
<dbReference type="InterPro" id="IPR000537">
    <property type="entry name" value="UbiA_prenyltransferase"/>
</dbReference>
<evidence type="ECO:0000256" key="4">
    <source>
        <dbReference type="ARBA" id="ARBA00023136"/>
    </source>
</evidence>
<dbReference type="PANTHER" id="PTHR42723:SF1">
    <property type="entry name" value="CHLOROPHYLL SYNTHASE, CHLOROPLASTIC"/>
    <property type="match status" value="1"/>
</dbReference>
<dbReference type="RefSeq" id="WP_097643656.1">
    <property type="nucleotide sequence ID" value="NZ_NQWI01000028.1"/>
</dbReference>
<dbReference type="GO" id="GO:0015995">
    <property type="term" value="P:chlorophyll biosynthetic process"/>
    <property type="evidence" value="ECO:0007669"/>
    <property type="project" value="UniProtKB-KW"/>
</dbReference>
<dbReference type="EMBL" id="NQWI01000028">
    <property type="protein sequence ID" value="PDW03495.1"/>
    <property type="molecule type" value="Genomic_DNA"/>
</dbReference>
<dbReference type="Gene3D" id="1.20.120.1780">
    <property type="entry name" value="UbiA prenyltransferase"/>
    <property type="match status" value="1"/>
</dbReference>
<feature type="transmembrane region" description="Helical" evidence="6">
    <location>
        <begin position="258"/>
        <end position="278"/>
    </location>
</feature>
<evidence type="ECO:0000313" key="7">
    <source>
        <dbReference type="EMBL" id="PDW03495.1"/>
    </source>
</evidence>
<reference evidence="8" key="1">
    <citation type="submission" date="2017-08" db="EMBL/GenBank/DDBJ databases">
        <authorList>
            <person name="Grouzdev D.S."/>
            <person name="Gaisin V.A."/>
            <person name="Rysina M.S."/>
            <person name="Gorlenko V.M."/>
        </authorList>
    </citation>
    <scope>NUCLEOTIDE SEQUENCE [LARGE SCALE GENOMIC DNA]</scope>
    <source>
        <strain evidence="8">Kir15-3F</strain>
    </source>
</reference>
<name>A0A2A6RKR7_9CHLR</name>
<dbReference type="InterPro" id="IPR050475">
    <property type="entry name" value="Prenyltransferase_related"/>
</dbReference>
<evidence type="ECO:0000256" key="2">
    <source>
        <dbReference type="ARBA" id="ARBA00022692"/>
    </source>
</evidence>
<protein>
    <submittedName>
        <fullName evidence="7">Bacteriochlorophyll/chlorophyll synthetase</fullName>
    </submittedName>
</protein>
<proteinExistence type="predicted"/>
<feature type="transmembrane region" description="Helical" evidence="6">
    <location>
        <begin position="290"/>
        <end position="313"/>
    </location>
</feature>
<dbReference type="InterPro" id="IPR044878">
    <property type="entry name" value="UbiA_sf"/>
</dbReference>
<accession>A0A2A6RKR7</accession>
<feature type="transmembrane region" description="Helical" evidence="6">
    <location>
        <begin position="135"/>
        <end position="154"/>
    </location>
</feature>